<dbReference type="GO" id="GO:0005829">
    <property type="term" value="C:cytosol"/>
    <property type="evidence" value="ECO:0007669"/>
    <property type="project" value="TreeGrafter"/>
</dbReference>
<keyword evidence="2" id="KW-1185">Reference proteome</keyword>
<dbReference type="InterPro" id="IPR041492">
    <property type="entry name" value="HAD_2"/>
</dbReference>
<name>A0AB73TB58_9FIRM</name>
<dbReference type="InterPro" id="IPR036412">
    <property type="entry name" value="HAD-like_sf"/>
</dbReference>
<protein>
    <submittedName>
        <fullName evidence="1">Phosphoglycolate phosphatase-like HAD superfamily hydrolase</fullName>
    </submittedName>
</protein>
<dbReference type="RefSeq" id="WP_109624643.1">
    <property type="nucleotide sequence ID" value="NZ_JANKBI010000001.1"/>
</dbReference>
<dbReference type="PANTHER" id="PTHR43434">
    <property type="entry name" value="PHOSPHOGLYCOLATE PHOSPHATASE"/>
    <property type="match status" value="1"/>
</dbReference>
<dbReference type="SUPFAM" id="SSF56784">
    <property type="entry name" value="HAD-like"/>
    <property type="match status" value="1"/>
</dbReference>
<dbReference type="CDD" id="cd01427">
    <property type="entry name" value="HAD_like"/>
    <property type="match status" value="1"/>
</dbReference>
<dbReference type="Gene3D" id="3.40.50.1000">
    <property type="entry name" value="HAD superfamily/HAD-like"/>
    <property type="match status" value="1"/>
</dbReference>
<evidence type="ECO:0000313" key="2">
    <source>
        <dbReference type="Proteomes" id="UP000245412"/>
    </source>
</evidence>
<sequence length="281" mass="32037">MRNPFSDFSKKKEYLVCIDSDGCAIDSMDIKHIRCFGPCMVTEWGLDAHREEILKRWNQVNLYSMTRGINRFRGLAAALEEADRLYTKIEDVQTFVKWTEDSDELSNAALEQAIGETGSICMKKALNWSQEVNKAITELPKEDIKPFGHVQDVIKKLHETCDIAIVSSANYEAVREEWTRFKLLTHVDVLLAQNAGSKKSCIERLLAYGYVREHVLMAGDAPGDMDAAQSNGVLYYPILVSRESESWEQLEAAVERMKNNTFQGKYQKGLIQQFVDNLTRP</sequence>
<accession>A0AB73TB58</accession>
<dbReference type="InterPro" id="IPR023214">
    <property type="entry name" value="HAD_sf"/>
</dbReference>
<dbReference type="InterPro" id="IPR050155">
    <property type="entry name" value="HAD-like_hydrolase_sf"/>
</dbReference>
<dbReference type="Proteomes" id="UP000245412">
    <property type="component" value="Unassembled WGS sequence"/>
</dbReference>
<evidence type="ECO:0000313" key="1">
    <source>
        <dbReference type="EMBL" id="PWJ79248.1"/>
    </source>
</evidence>
<comment type="caution">
    <text evidence="1">The sequence shown here is derived from an EMBL/GenBank/DDBJ whole genome shotgun (WGS) entry which is preliminary data.</text>
</comment>
<reference evidence="1 2" key="1">
    <citation type="submission" date="2018-05" db="EMBL/GenBank/DDBJ databases">
        <authorList>
            <person name="Goeker M."/>
            <person name="Huntemann M."/>
            <person name="Clum A."/>
            <person name="Pillay M."/>
            <person name="Palaniappan K."/>
            <person name="Varghese N."/>
            <person name="Mikhailova N."/>
            <person name="Stamatis D."/>
            <person name="Reddy T."/>
            <person name="Daum C."/>
            <person name="Shapiro N."/>
            <person name="Ivanova N."/>
            <person name="Kyrpides N."/>
            <person name="Woyke T."/>
        </authorList>
    </citation>
    <scope>NUCLEOTIDE SEQUENCE [LARGE SCALE GENOMIC DNA]</scope>
    <source>
        <strain evidence="1 2">DSM 26524</strain>
    </source>
</reference>
<dbReference type="GO" id="GO:0006281">
    <property type="term" value="P:DNA repair"/>
    <property type="evidence" value="ECO:0007669"/>
    <property type="project" value="TreeGrafter"/>
</dbReference>
<dbReference type="PANTHER" id="PTHR43434:SF1">
    <property type="entry name" value="PHOSPHOGLYCOLATE PHOSPHATASE"/>
    <property type="match status" value="1"/>
</dbReference>
<gene>
    <name evidence="1" type="ORF">C7383_101629</name>
</gene>
<dbReference type="AlphaFoldDB" id="A0AB73TB58"/>
<dbReference type="Pfam" id="PF13419">
    <property type="entry name" value="HAD_2"/>
    <property type="match status" value="1"/>
</dbReference>
<dbReference type="GO" id="GO:0008967">
    <property type="term" value="F:phosphoglycolate phosphatase activity"/>
    <property type="evidence" value="ECO:0007669"/>
    <property type="project" value="TreeGrafter"/>
</dbReference>
<organism evidence="1 2">
    <name type="scientific">Murimonas intestini</name>
    <dbReference type="NCBI Taxonomy" id="1337051"/>
    <lineage>
        <taxon>Bacteria</taxon>
        <taxon>Bacillati</taxon>
        <taxon>Bacillota</taxon>
        <taxon>Clostridia</taxon>
        <taxon>Lachnospirales</taxon>
        <taxon>Lachnospiraceae</taxon>
        <taxon>Murimonas</taxon>
    </lineage>
</organism>
<proteinExistence type="predicted"/>
<dbReference type="EMBL" id="QGGY01000001">
    <property type="protein sequence ID" value="PWJ79248.1"/>
    <property type="molecule type" value="Genomic_DNA"/>
</dbReference>